<accession>A0A4P9YUP4</accession>
<keyword evidence="9" id="KW-0472">Membrane</keyword>
<evidence type="ECO:0000256" key="8">
    <source>
        <dbReference type="ARBA" id="ARBA00023054"/>
    </source>
</evidence>
<dbReference type="InterPro" id="IPR010989">
    <property type="entry name" value="SNARE"/>
</dbReference>
<comment type="similarity">
    <text evidence="2">Belongs to the syntaxin family.</text>
</comment>
<keyword evidence="7" id="KW-0333">Golgi apparatus</keyword>
<name>A0A4P9YUP4_9FUNG</name>
<evidence type="ECO:0000313" key="11">
    <source>
        <dbReference type="EMBL" id="RKP23697.1"/>
    </source>
</evidence>
<dbReference type="Proteomes" id="UP000278143">
    <property type="component" value="Unassembled WGS sequence"/>
</dbReference>
<dbReference type="GO" id="GO:0048278">
    <property type="term" value="P:vesicle docking"/>
    <property type="evidence" value="ECO:0007669"/>
    <property type="project" value="TreeGrafter"/>
</dbReference>
<keyword evidence="3" id="KW-0813">Transport</keyword>
<evidence type="ECO:0000259" key="10">
    <source>
        <dbReference type="PROSITE" id="PS50192"/>
    </source>
</evidence>
<evidence type="ECO:0000256" key="1">
    <source>
        <dbReference type="ARBA" id="ARBA00004409"/>
    </source>
</evidence>
<dbReference type="AlphaFoldDB" id="A0A4P9YUP4"/>
<keyword evidence="6" id="KW-1133">Transmembrane helix</keyword>
<dbReference type="CDD" id="cd15845">
    <property type="entry name" value="SNARE_syntaxin16"/>
    <property type="match status" value="1"/>
</dbReference>
<evidence type="ECO:0000313" key="12">
    <source>
        <dbReference type="Proteomes" id="UP000278143"/>
    </source>
</evidence>
<evidence type="ECO:0000256" key="9">
    <source>
        <dbReference type="ARBA" id="ARBA00023136"/>
    </source>
</evidence>
<evidence type="ECO:0000256" key="6">
    <source>
        <dbReference type="ARBA" id="ARBA00022989"/>
    </source>
</evidence>
<dbReference type="InterPro" id="IPR006011">
    <property type="entry name" value="Syntaxin_N"/>
</dbReference>
<dbReference type="EMBL" id="KZ990758">
    <property type="protein sequence ID" value="RKP23697.1"/>
    <property type="molecule type" value="Genomic_DNA"/>
</dbReference>
<evidence type="ECO:0000256" key="3">
    <source>
        <dbReference type="ARBA" id="ARBA00022448"/>
    </source>
</evidence>
<dbReference type="Pfam" id="PF00804">
    <property type="entry name" value="Syntaxin"/>
    <property type="match status" value="1"/>
</dbReference>
<dbReference type="OrthoDB" id="10251371at2759"/>
<evidence type="ECO:0000256" key="5">
    <source>
        <dbReference type="ARBA" id="ARBA00022927"/>
    </source>
</evidence>
<comment type="subcellular location">
    <subcellularLocation>
        <location evidence="1">Golgi apparatus membrane</location>
        <topology evidence="1">Single-pass type IV membrane protein</topology>
    </subcellularLocation>
</comment>
<dbReference type="GO" id="GO:0000139">
    <property type="term" value="C:Golgi membrane"/>
    <property type="evidence" value="ECO:0007669"/>
    <property type="project" value="UniProtKB-SubCell"/>
</dbReference>
<reference evidence="12" key="1">
    <citation type="journal article" date="2018" name="Nat. Microbiol.">
        <title>Leveraging single-cell genomics to expand the fungal tree of life.</title>
        <authorList>
            <person name="Ahrendt S.R."/>
            <person name="Quandt C.A."/>
            <person name="Ciobanu D."/>
            <person name="Clum A."/>
            <person name="Salamov A."/>
            <person name="Andreopoulos B."/>
            <person name="Cheng J.F."/>
            <person name="Woyke T."/>
            <person name="Pelin A."/>
            <person name="Henrissat B."/>
            <person name="Reynolds N.K."/>
            <person name="Benny G.L."/>
            <person name="Smith M.E."/>
            <person name="James T.Y."/>
            <person name="Grigoriev I.V."/>
        </authorList>
    </citation>
    <scope>NUCLEOTIDE SEQUENCE [LARGE SCALE GENOMIC DNA]</scope>
    <source>
        <strain evidence="12">Benny S71-1</strain>
    </source>
</reference>
<evidence type="ECO:0000256" key="2">
    <source>
        <dbReference type="ARBA" id="ARBA00009063"/>
    </source>
</evidence>
<dbReference type="InterPro" id="IPR045242">
    <property type="entry name" value="Syntaxin"/>
</dbReference>
<dbReference type="GO" id="GO:0006906">
    <property type="term" value="P:vesicle fusion"/>
    <property type="evidence" value="ECO:0007669"/>
    <property type="project" value="TreeGrafter"/>
</dbReference>
<evidence type="ECO:0000256" key="4">
    <source>
        <dbReference type="ARBA" id="ARBA00022692"/>
    </source>
</evidence>
<organism evidence="11 12">
    <name type="scientific">Syncephalis pseudoplumigaleata</name>
    <dbReference type="NCBI Taxonomy" id="1712513"/>
    <lineage>
        <taxon>Eukaryota</taxon>
        <taxon>Fungi</taxon>
        <taxon>Fungi incertae sedis</taxon>
        <taxon>Zoopagomycota</taxon>
        <taxon>Zoopagomycotina</taxon>
        <taxon>Zoopagomycetes</taxon>
        <taxon>Zoopagales</taxon>
        <taxon>Piptocephalidaceae</taxon>
        <taxon>Syncephalis</taxon>
    </lineage>
</organism>
<dbReference type="SMART" id="SM00397">
    <property type="entry name" value="t_SNARE"/>
    <property type="match status" value="1"/>
</dbReference>
<dbReference type="GO" id="GO:0000149">
    <property type="term" value="F:SNARE binding"/>
    <property type="evidence" value="ECO:0007669"/>
    <property type="project" value="TreeGrafter"/>
</dbReference>
<sequence length="295" mass="33520">MTTRSRTLLFLQYRSSYTRSHLSRAPTLVGDSTERAGLIQHAADMDDRPGGDGSTVIEMSVLPPQWVDTMENIDEDMDRLRQSIKRLDELHQKQLLPGLDEGLRFERDIERLQAEITSQFRQCQQRIKHIGGNVRSPGTHGLPSNEEDRLGRNVQVALATRLQELSSMFRRKQSSFLQSSKGRRARRDCYSRGAFTKEQLVLVEDTEAVVAQRDREIREITRSISELAEIFQDLQTMVIDQGTLLDRIDYNIEQVNASTRGAVEELTKVGGMQRGMLSIAYRPSLLTVDAGRTSI</sequence>
<dbReference type="InterPro" id="IPR000727">
    <property type="entry name" value="T_SNARE_dom"/>
</dbReference>
<feature type="domain" description="T-SNARE coiled-coil homology" evidence="10">
    <location>
        <begin position="207"/>
        <end position="269"/>
    </location>
</feature>
<dbReference type="GO" id="GO:0006886">
    <property type="term" value="P:intracellular protein transport"/>
    <property type="evidence" value="ECO:0007669"/>
    <property type="project" value="TreeGrafter"/>
</dbReference>
<dbReference type="GO" id="GO:0005484">
    <property type="term" value="F:SNAP receptor activity"/>
    <property type="evidence" value="ECO:0007669"/>
    <property type="project" value="TreeGrafter"/>
</dbReference>
<keyword evidence="5" id="KW-0653">Protein transport</keyword>
<gene>
    <name evidence="11" type="ORF">SYNPS1DRAFT_18206</name>
</gene>
<keyword evidence="12" id="KW-1185">Reference proteome</keyword>
<evidence type="ECO:0000256" key="7">
    <source>
        <dbReference type="ARBA" id="ARBA00023034"/>
    </source>
</evidence>
<dbReference type="Gene3D" id="1.20.58.70">
    <property type="match status" value="1"/>
</dbReference>
<dbReference type="PANTHER" id="PTHR19957:SF83">
    <property type="entry name" value="SYNTAXIN-16"/>
    <property type="match status" value="1"/>
</dbReference>
<dbReference type="PROSITE" id="PS50192">
    <property type="entry name" value="T_SNARE"/>
    <property type="match status" value="1"/>
</dbReference>
<protein>
    <submittedName>
        <fullName evidence="11">t-SNARE</fullName>
    </submittedName>
</protein>
<keyword evidence="8" id="KW-0175">Coiled coil</keyword>
<proteinExistence type="inferred from homology"/>
<dbReference type="GO" id="GO:0031201">
    <property type="term" value="C:SNARE complex"/>
    <property type="evidence" value="ECO:0007669"/>
    <property type="project" value="TreeGrafter"/>
</dbReference>
<dbReference type="SUPFAM" id="SSF47661">
    <property type="entry name" value="t-snare proteins"/>
    <property type="match status" value="1"/>
</dbReference>
<keyword evidence="4" id="KW-0812">Transmembrane</keyword>
<dbReference type="PANTHER" id="PTHR19957">
    <property type="entry name" value="SYNTAXIN"/>
    <property type="match status" value="1"/>
</dbReference>